<dbReference type="EMBL" id="JAPDMQ010000906">
    <property type="protein sequence ID" value="KAK0519788.1"/>
    <property type="molecule type" value="Genomic_DNA"/>
</dbReference>
<name>A0AAN6JH86_9BASI</name>
<gene>
    <name evidence="2" type="ORF">OC842_007324</name>
</gene>
<feature type="compositionally biased region" description="Basic and acidic residues" evidence="1">
    <location>
        <begin position="159"/>
        <end position="177"/>
    </location>
</feature>
<reference evidence="2" key="1">
    <citation type="journal article" date="2023" name="PhytoFront">
        <title>Draft Genome Resources of Seven Strains of Tilletia horrida, Causal Agent of Kernel Smut of Rice.</title>
        <authorList>
            <person name="Khanal S."/>
            <person name="Antony Babu S."/>
            <person name="Zhou X.G."/>
        </authorList>
    </citation>
    <scope>NUCLEOTIDE SEQUENCE</scope>
    <source>
        <strain evidence="2">TX3</strain>
    </source>
</reference>
<organism evidence="2 3">
    <name type="scientific">Tilletia horrida</name>
    <dbReference type="NCBI Taxonomy" id="155126"/>
    <lineage>
        <taxon>Eukaryota</taxon>
        <taxon>Fungi</taxon>
        <taxon>Dikarya</taxon>
        <taxon>Basidiomycota</taxon>
        <taxon>Ustilaginomycotina</taxon>
        <taxon>Exobasidiomycetes</taxon>
        <taxon>Tilletiales</taxon>
        <taxon>Tilletiaceae</taxon>
        <taxon>Tilletia</taxon>
    </lineage>
</organism>
<feature type="region of interest" description="Disordered" evidence="1">
    <location>
        <begin position="382"/>
        <end position="444"/>
    </location>
</feature>
<feature type="region of interest" description="Disordered" evidence="1">
    <location>
        <begin position="1"/>
        <end position="23"/>
    </location>
</feature>
<dbReference type="Proteomes" id="UP001176521">
    <property type="component" value="Unassembled WGS sequence"/>
</dbReference>
<feature type="compositionally biased region" description="Low complexity" evidence="1">
    <location>
        <begin position="399"/>
        <end position="408"/>
    </location>
</feature>
<accession>A0AAN6JH86</accession>
<feature type="compositionally biased region" description="Basic and acidic residues" evidence="1">
    <location>
        <begin position="418"/>
        <end position="433"/>
    </location>
</feature>
<sequence length="495" mass="54618">MPNEDPTPVAATRNASDASSELPDTFAMSSSIIDTMINQAADRAVERAQSAFEKAVRGKLDEHKSHIDERLDAIDARLKALEVKAPSDSRLADAPPPAASGNTPRPHTAPLLSSAPTRPTPPPDSAAQSWEALSDEEKRQWRLHKAGLDNRPPPPHMPAHADGDTKDGNIPSRDSKSVRPATRDSTTSATSFKTFDCKPDRLPKFDGTPSKLEEWIDRVRDVTRSNLDPAWNRAVMATIPSVFMGAAARWHASLKDEVVEKRQTVADVFKELRHAFPVNRSQVRQAALQRRWTPQTETAVDYAYDKLGLLRTAYNLAAGSSKEEIELAEIVDGLPDSMRPMVRLPPGTSDMNVLVRELVEWEGVWRSVYSVFIADEKAQVNTEAGSVARPSGRPKSQTASSASSAPSALVPQPNSADANRRPRYDPSRVREAAGDQPRSYVRENGSLMRLNRPCGRCGEQHFDFEHAYIKEGARAFPLVYAGDYEIDDDAHDEDF</sequence>
<dbReference type="AlphaFoldDB" id="A0AAN6JH86"/>
<comment type="caution">
    <text evidence="2">The sequence shown here is derived from an EMBL/GenBank/DDBJ whole genome shotgun (WGS) entry which is preliminary data.</text>
</comment>
<evidence type="ECO:0000313" key="2">
    <source>
        <dbReference type="EMBL" id="KAK0519788.1"/>
    </source>
</evidence>
<protein>
    <submittedName>
        <fullName evidence="2">Uncharacterized protein</fullName>
    </submittedName>
</protein>
<evidence type="ECO:0000256" key="1">
    <source>
        <dbReference type="SAM" id="MobiDB-lite"/>
    </source>
</evidence>
<evidence type="ECO:0000313" key="3">
    <source>
        <dbReference type="Proteomes" id="UP001176521"/>
    </source>
</evidence>
<proteinExistence type="predicted"/>
<feature type="region of interest" description="Disordered" evidence="1">
    <location>
        <begin position="86"/>
        <end position="193"/>
    </location>
</feature>
<feature type="compositionally biased region" description="Polar residues" evidence="1">
    <location>
        <begin position="183"/>
        <end position="193"/>
    </location>
</feature>
<keyword evidence="3" id="KW-1185">Reference proteome</keyword>